<gene>
    <name evidence="3" type="ORF">CFD26_108866</name>
</gene>
<dbReference type="OrthoDB" id="5322539at2759"/>
<dbReference type="AlphaFoldDB" id="A0A229Z378"/>
<evidence type="ECO:0000256" key="2">
    <source>
        <dbReference type="SAM" id="Phobius"/>
    </source>
</evidence>
<dbReference type="STRING" id="1245748.A0A229Z378"/>
<comment type="caution">
    <text evidence="3">The sequence shown here is derived from an EMBL/GenBank/DDBJ whole genome shotgun (WGS) entry which is preliminary data.</text>
</comment>
<proteinExistence type="predicted"/>
<organism evidence="3 4">
    <name type="scientific">Aspergillus turcosus</name>
    <dbReference type="NCBI Taxonomy" id="1245748"/>
    <lineage>
        <taxon>Eukaryota</taxon>
        <taxon>Fungi</taxon>
        <taxon>Dikarya</taxon>
        <taxon>Ascomycota</taxon>
        <taxon>Pezizomycotina</taxon>
        <taxon>Eurotiomycetes</taxon>
        <taxon>Eurotiomycetidae</taxon>
        <taxon>Eurotiales</taxon>
        <taxon>Aspergillaceae</taxon>
        <taxon>Aspergillus</taxon>
        <taxon>Aspergillus subgen. Fumigati</taxon>
    </lineage>
</organism>
<sequence length="631" mass="68158">MLSALVFGIGSAIGHHLFYNSLDGKPTPNTTHQIGGLSYSVSSQQINIAAGTVFAFLVKFLLGSAVSTTLEQLTWKAIEARTTLIATVDDLLSLSTSVLTLINPKLWGTYPILTLLGAILWLLPVASVVTPATLTVHQRQTANSSPKRVPQVDFTSLNFPNLAWQDTPGFRYEGPANSVMKVVEATASGGEILSISAPASNSSWRLSFPGPSLSCISVSDPLRTAIIERVENVTSCDQVYGFISWAPDPTMNEYGEMVLEMVLPFIKSGNNSYRAQTTTLGATYWQGPLTLFMAAFPGMLRRSYDPLNCSQSLANGTELVQNATELVQNATVIQCSLQNSSYTVDFSYINGLQTVNISHTPFLNDVPYIDTVYGTHLSGWGSPETDPNVYNTTIIANLAYQAIMDAFAKLMVGSISSVRNNYGGNAGTFAAPGAWSFALDVSGTSILSTPLSETAELGFLTQYVHDVPSDQQPSSYWNGLSVVEPSNSTLPLLDAIQQLFQNITISLMSSALLQPNYSSIYAPPDTNVTITTWGNVYSYSLPTLWIAYGIAILVTTISVLLGLVAYFANHGSYSTKFSTIVRKTRKAPISPPFDVDDDNGRDPLPKSIARSKISIGDQKEFETRGSLLGNE</sequence>
<dbReference type="Proteomes" id="UP000215289">
    <property type="component" value="Unassembled WGS sequence"/>
</dbReference>
<accession>A0A229Z378</accession>
<reference evidence="3 4" key="1">
    <citation type="submission" date="2018-08" db="EMBL/GenBank/DDBJ databases">
        <title>Draft genome sequences of two Aspergillus turcosus clinical strains isolated from bronchoalveolar lavage fluid: one azole-susceptible and the other azole-resistant.</title>
        <authorList>
            <person name="Parent-Michaud M."/>
            <person name="Dufresne P.J."/>
            <person name="Fournier E."/>
            <person name="Martineau C."/>
            <person name="Moreira S."/>
            <person name="Perkins V."/>
            <person name="De Repentigny L."/>
            <person name="Dufresne S.F."/>
        </authorList>
    </citation>
    <scope>NUCLEOTIDE SEQUENCE [LARGE SCALE GENOMIC DNA]</scope>
    <source>
        <strain evidence="3">HMR AF 1038</strain>
    </source>
</reference>
<dbReference type="EMBL" id="NIDN02000005">
    <property type="protein sequence ID" value="RLM01456.1"/>
    <property type="molecule type" value="Genomic_DNA"/>
</dbReference>
<keyword evidence="2" id="KW-1133">Transmembrane helix</keyword>
<keyword evidence="2" id="KW-0812">Transmembrane</keyword>
<keyword evidence="4" id="KW-1185">Reference proteome</keyword>
<keyword evidence="2" id="KW-0472">Membrane</keyword>
<name>A0A229Z378_9EURO</name>
<feature type="transmembrane region" description="Helical" evidence="2">
    <location>
        <begin position="545"/>
        <end position="568"/>
    </location>
</feature>
<evidence type="ECO:0000313" key="4">
    <source>
        <dbReference type="Proteomes" id="UP000215289"/>
    </source>
</evidence>
<evidence type="ECO:0000256" key="1">
    <source>
        <dbReference type="SAM" id="MobiDB-lite"/>
    </source>
</evidence>
<protein>
    <submittedName>
        <fullName evidence="3">Uncharacterized protein</fullName>
    </submittedName>
</protein>
<dbReference type="PANTHER" id="PTHR35041">
    <property type="entry name" value="MEDIATOR OF RNA POLYMERASE II TRANSCRIPTION SUBUNIT 1"/>
    <property type="match status" value="1"/>
</dbReference>
<feature type="region of interest" description="Disordered" evidence="1">
    <location>
        <begin position="591"/>
        <end position="617"/>
    </location>
</feature>
<dbReference type="PANTHER" id="PTHR35041:SF6">
    <property type="entry name" value="FORMYLMETHIONINE DEFORMYLASE-LIKE PROTEIN-RELATED"/>
    <property type="match status" value="1"/>
</dbReference>
<evidence type="ECO:0000313" key="3">
    <source>
        <dbReference type="EMBL" id="RLM01456.1"/>
    </source>
</evidence>